<organism evidence="11 12">
    <name type="scientific">Fusobacterium pseudoperiodonticum</name>
    <dbReference type="NCBI Taxonomy" id="2663009"/>
    <lineage>
        <taxon>Bacteria</taxon>
        <taxon>Fusobacteriati</taxon>
        <taxon>Fusobacteriota</taxon>
        <taxon>Fusobacteriia</taxon>
        <taxon>Fusobacteriales</taxon>
        <taxon>Fusobacteriaceae</taxon>
        <taxon>Fusobacterium</taxon>
    </lineage>
</organism>
<name>A0A2D3NTJ4_9FUSO</name>
<dbReference type="PANTHER" id="PTHR32438">
    <property type="entry name" value="4-ALPHA-GLUCANOTRANSFERASE DPE1, CHLOROPLASTIC/AMYLOPLASTIC"/>
    <property type="match status" value="1"/>
</dbReference>
<dbReference type="EMBL" id="CP024699">
    <property type="protein sequence ID" value="ATV58680.1"/>
    <property type="molecule type" value="Genomic_DNA"/>
</dbReference>
<proteinExistence type="inferred from homology"/>
<dbReference type="AlphaFoldDB" id="A0A2D3NTJ4"/>
<comment type="catalytic activity">
    <reaction evidence="1 10">
        <text>Transfers a segment of a (1-&gt;4)-alpha-D-glucan to a new position in an acceptor, which may be glucose or a (1-&gt;4)-alpha-D-glucan.</text>
        <dbReference type="EC" id="2.4.1.25"/>
    </reaction>
</comment>
<evidence type="ECO:0000256" key="9">
    <source>
        <dbReference type="ARBA" id="ARBA00031501"/>
    </source>
</evidence>
<protein>
    <recommendedName>
        <fullName evidence="4 10">4-alpha-glucanotransferase</fullName>
        <ecNumber evidence="3 10">2.4.1.25</ecNumber>
    </recommendedName>
    <alternativeName>
        <fullName evidence="8 10">Amylomaltase</fullName>
    </alternativeName>
    <alternativeName>
        <fullName evidence="9 10">Disproportionating enzyme</fullName>
    </alternativeName>
</protein>
<keyword evidence="6 10" id="KW-0808">Transferase</keyword>
<dbReference type="RefSeq" id="WP_100024342.1">
    <property type="nucleotide sequence ID" value="NZ_CP024699.1"/>
</dbReference>
<evidence type="ECO:0000256" key="7">
    <source>
        <dbReference type="ARBA" id="ARBA00023277"/>
    </source>
</evidence>
<evidence type="ECO:0000313" key="12">
    <source>
        <dbReference type="Proteomes" id="UP000230056"/>
    </source>
</evidence>
<dbReference type="Proteomes" id="UP000230056">
    <property type="component" value="Chromosome"/>
</dbReference>
<keyword evidence="5 10" id="KW-0328">Glycosyltransferase</keyword>
<dbReference type="PANTHER" id="PTHR32438:SF5">
    <property type="entry name" value="4-ALPHA-GLUCANOTRANSFERASE DPE1, CHLOROPLASTIC_AMYLOPLASTIC"/>
    <property type="match status" value="1"/>
</dbReference>
<evidence type="ECO:0000256" key="5">
    <source>
        <dbReference type="ARBA" id="ARBA00022676"/>
    </source>
</evidence>
<dbReference type="NCBIfam" id="TIGR00217">
    <property type="entry name" value="malQ"/>
    <property type="match status" value="1"/>
</dbReference>
<evidence type="ECO:0000256" key="3">
    <source>
        <dbReference type="ARBA" id="ARBA00012560"/>
    </source>
</evidence>
<evidence type="ECO:0000256" key="2">
    <source>
        <dbReference type="ARBA" id="ARBA00005684"/>
    </source>
</evidence>
<evidence type="ECO:0000256" key="4">
    <source>
        <dbReference type="ARBA" id="ARBA00020295"/>
    </source>
</evidence>
<dbReference type="InterPro" id="IPR003385">
    <property type="entry name" value="Glyco_hydro_77"/>
</dbReference>
<evidence type="ECO:0000256" key="6">
    <source>
        <dbReference type="ARBA" id="ARBA00022679"/>
    </source>
</evidence>
<dbReference type="EC" id="2.4.1.25" evidence="3 10"/>
<comment type="similarity">
    <text evidence="2 10">Belongs to the disproportionating enzyme family.</text>
</comment>
<dbReference type="Pfam" id="PF02446">
    <property type="entry name" value="Glyco_hydro_77"/>
    <property type="match status" value="1"/>
</dbReference>
<sequence length="498" mass="59169">MKRECGVLLAISSLPSAYGIGDFGKEAYRFVDFLEASGQSLWQILPLCPVEYGNSPYQSPSTFAGNFLYLDLEDLVHNEYLTQEDIDVLKSEVSSVDYEYIKSQKESLLKRASQAFFCKKAEESEFKKFQSENQFWLEDYSLFLSLNKKFKGKMWNTWEKGYKFRERKSIEEAKKEFEEDYKYESFIQYYFYKQWKKLKDYANSKGVKIIGDLPIYVASNSADTWQHPKLFCFDKHLKIKAVAGCPPDYFSKKGQLWGNVLYDWEAMKKDNYSWWEQRIKHSFLLYDVLRLDHFRGFASYWAIRYGEKTAINGRWEIGPRIQFFRDLERKVKNIDIIAEDLGTLTADVFKLLRQTNYPNMKVLQFGLTEWDNMYNPKNYTENSVAYTGTHDNMSMVEWYSTLNKNEKFICDENLKNFLKDYNTNIWEPIQWRAIEALYASKSNRVIVPLQDILGLGADSRMNTPSTVGDNWAWRVYWEYRHNDLENKLYNLAKRYQRI</sequence>
<accession>A0A2D3NTJ4</accession>
<reference evidence="11 12" key="1">
    <citation type="submission" date="2017-11" db="EMBL/GenBank/DDBJ databases">
        <title>Genome sequencing of Fusobacterium periodonticum KCOM 1261.</title>
        <authorList>
            <person name="Kook J.-K."/>
            <person name="Park S.-N."/>
            <person name="Lim Y.K."/>
        </authorList>
    </citation>
    <scope>NUCLEOTIDE SEQUENCE [LARGE SCALE GENOMIC DNA]</scope>
    <source>
        <strain evidence="11 12">KCOM 1261</strain>
    </source>
</reference>
<keyword evidence="7 10" id="KW-0119">Carbohydrate metabolism</keyword>
<dbReference type="SUPFAM" id="SSF51445">
    <property type="entry name" value="(Trans)glycosidases"/>
    <property type="match status" value="1"/>
</dbReference>
<evidence type="ECO:0000313" key="11">
    <source>
        <dbReference type="EMBL" id="ATV58680.1"/>
    </source>
</evidence>
<evidence type="ECO:0000256" key="8">
    <source>
        <dbReference type="ARBA" id="ARBA00031423"/>
    </source>
</evidence>
<dbReference type="NCBIfam" id="NF011080">
    <property type="entry name" value="PRK14508.1-3"/>
    <property type="match status" value="1"/>
</dbReference>
<dbReference type="GO" id="GO:0004134">
    <property type="term" value="F:4-alpha-glucanotransferase activity"/>
    <property type="evidence" value="ECO:0007669"/>
    <property type="project" value="UniProtKB-EC"/>
</dbReference>
<dbReference type="Gene3D" id="3.20.20.80">
    <property type="entry name" value="Glycosidases"/>
    <property type="match status" value="1"/>
</dbReference>
<gene>
    <name evidence="11" type="primary">malQ</name>
    <name evidence="11" type="ORF">CTM72_02305</name>
</gene>
<evidence type="ECO:0000256" key="10">
    <source>
        <dbReference type="RuleBase" id="RU361207"/>
    </source>
</evidence>
<dbReference type="GO" id="GO:0005975">
    <property type="term" value="P:carbohydrate metabolic process"/>
    <property type="evidence" value="ECO:0007669"/>
    <property type="project" value="InterPro"/>
</dbReference>
<evidence type="ECO:0000256" key="1">
    <source>
        <dbReference type="ARBA" id="ARBA00000439"/>
    </source>
</evidence>
<dbReference type="InterPro" id="IPR017853">
    <property type="entry name" value="GH"/>
</dbReference>